<name>A6HC24_RAT</name>
<dbReference type="EMBL" id="CH473947">
    <property type="protein sequence ID" value="EDM03579.1"/>
    <property type="molecule type" value="Genomic_DNA"/>
</dbReference>
<proteinExistence type="predicted"/>
<dbReference type="Proteomes" id="UP000234681">
    <property type="component" value="Chromosome 6"/>
</dbReference>
<evidence type="ECO:0000313" key="2">
    <source>
        <dbReference type="Proteomes" id="UP000234681"/>
    </source>
</evidence>
<reference evidence="2" key="1">
    <citation type="submission" date="2005-09" db="EMBL/GenBank/DDBJ databases">
        <authorList>
            <person name="Mural R.J."/>
            <person name="Li P.W."/>
            <person name="Adams M.D."/>
            <person name="Amanatides P.G."/>
            <person name="Baden-Tillson H."/>
            <person name="Barnstead M."/>
            <person name="Chin S.H."/>
            <person name="Dew I."/>
            <person name="Evans C.A."/>
            <person name="Ferriera S."/>
            <person name="Flanigan M."/>
            <person name="Fosler C."/>
            <person name="Glodek A."/>
            <person name="Gu Z."/>
            <person name="Holt R.A."/>
            <person name="Jennings D."/>
            <person name="Kraft C.L."/>
            <person name="Lu F."/>
            <person name="Nguyen T."/>
            <person name="Nusskern D.R."/>
            <person name="Pfannkoch C.M."/>
            <person name="Sitter C."/>
            <person name="Sutton G.G."/>
            <person name="Venter J.C."/>
            <person name="Wang Z."/>
            <person name="Woodage T."/>
            <person name="Zheng X.H."/>
            <person name="Zhong F."/>
        </authorList>
    </citation>
    <scope>NUCLEOTIDE SEQUENCE [LARGE SCALE GENOMIC DNA]</scope>
    <source>
        <strain>BN</strain>
        <strain evidence="2">Sprague-Dawley</strain>
    </source>
</reference>
<sequence>MLQLHFNTTLLAFLFQAWPRRQGSHRKSGSHS</sequence>
<evidence type="ECO:0000313" key="1">
    <source>
        <dbReference type="EMBL" id="EDM03579.1"/>
    </source>
</evidence>
<dbReference type="AlphaFoldDB" id="A6HC24"/>
<organism evidence="1 2">
    <name type="scientific">Rattus norvegicus</name>
    <name type="common">Rat</name>
    <dbReference type="NCBI Taxonomy" id="10116"/>
    <lineage>
        <taxon>Eukaryota</taxon>
        <taxon>Metazoa</taxon>
        <taxon>Chordata</taxon>
        <taxon>Craniata</taxon>
        <taxon>Vertebrata</taxon>
        <taxon>Euteleostomi</taxon>
        <taxon>Mammalia</taxon>
        <taxon>Eutheria</taxon>
        <taxon>Euarchontoglires</taxon>
        <taxon>Glires</taxon>
        <taxon>Rodentia</taxon>
        <taxon>Myomorpha</taxon>
        <taxon>Muroidea</taxon>
        <taxon>Muridae</taxon>
        <taxon>Murinae</taxon>
        <taxon>Rattus</taxon>
    </lineage>
</organism>
<accession>A6HC24</accession>
<protein>
    <submittedName>
        <fullName evidence="1">RCG61889</fullName>
    </submittedName>
</protein>
<gene>
    <name evidence="1" type="ORF">rCG_61889</name>
</gene>